<evidence type="ECO:0000256" key="5">
    <source>
        <dbReference type="ARBA" id="ARBA00022723"/>
    </source>
</evidence>
<dbReference type="InterPro" id="IPR001128">
    <property type="entry name" value="Cyt_P450"/>
</dbReference>
<keyword evidence="12" id="KW-1185">Reference proteome</keyword>
<gene>
    <name evidence="11" type="ORF">SKAU_G00128440</name>
</gene>
<comment type="cofactor">
    <cofactor evidence="1 9">
        <name>heme</name>
        <dbReference type="ChEBI" id="CHEBI:30413"/>
    </cofactor>
</comment>
<evidence type="ECO:0000256" key="6">
    <source>
        <dbReference type="ARBA" id="ARBA00023002"/>
    </source>
</evidence>
<dbReference type="GO" id="GO:0005506">
    <property type="term" value="F:iron ion binding"/>
    <property type="evidence" value="ECO:0007669"/>
    <property type="project" value="InterPro"/>
</dbReference>
<comment type="similarity">
    <text evidence="2 10">Belongs to the cytochrome P450 family.</text>
</comment>
<comment type="caution">
    <text evidence="11">The sequence shown here is derived from an EMBL/GenBank/DDBJ whole genome shotgun (WGS) entry which is preliminary data.</text>
</comment>
<evidence type="ECO:0000313" key="12">
    <source>
        <dbReference type="Proteomes" id="UP001152622"/>
    </source>
</evidence>
<dbReference type="GO" id="GO:0020037">
    <property type="term" value="F:heme binding"/>
    <property type="evidence" value="ECO:0007669"/>
    <property type="project" value="InterPro"/>
</dbReference>
<evidence type="ECO:0000256" key="7">
    <source>
        <dbReference type="ARBA" id="ARBA00023004"/>
    </source>
</evidence>
<evidence type="ECO:0000256" key="2">
    <source>
        <dbReference type="ARBA" id="ARBA00010617"/>
    </source>
</evidence>
<dbReference type="PANTHER" id="PTHR24302:SF32">
    <property type="entry name" value="CYTOCHROME P450, FAMILY 3, SUBFAMILY A, POLYPEPTIDE 65"/>
    <property type="match status" value="1"/>
</dbReference>
<dbReference type="GO" id="GO:0016712">
    <property type="term" value="F:oxidoreductase activity, acting on paired donors, with incorporation or reduction of molecular oxygen, reduced flavin or flavoprotein as one donor, and incorporation of one atom of oxygen"/>
    <property type="evidence" value="ECO:0007669"/>
    <property type="project" value="UniProtKB-EC"/>
</dbReference>
<sequence>MQKTADSGKAANMKEFFGAYSMDVVTSTSFSVDIDSLNNPDDPFVTNIKKMLKFDLFNPLFLLIGLTDHEILSQSMMYIFVGYETSSSTLTFLAYNLATNPEIMKKLQEEIDEVFPNKAPVTYEAVMQMEYLDMALKSLRIYPISARLERVCKKTIEINGVTIPKGTVVIIPVYALHHDPELGSEPELFKPERFSKENKDSMDPYVYLPFGAGPRNCIGMRFANAMMKLAVVQILQNFDLATCDETEVMSIKDSG</sequence>
<dbReference type="Pfam" id="PF00067">
    <property type="entry name" value="p450"/>
    <property type="match status" value="1"/>
</dbReference>
<dbReference type="PRINTS" id="PR00463">
    <property type="entry name" value="EP450I"/>
</dbReference>
<dbReference type="InterPro" id="IPR002401">
    <property type="entry name" value="Cyt_P450_E_grp-I"/>
</dbReference>
<dbReference type="OrthoDB" id="1470350at2759"/>
<dbReference type="PANTHER" id="PTHR24302">
    <property type="entry name" value="CYTOCHROME P450 FAMILY 3"/>
    <property type="match status" value="1"/>
</dbReference>
<evidence type="ECO:0000256" key="4">
    <source>
        <dbReference type="ARBA" id="ARBA00022617"/>
    </source>
</evidence>
<dbReference type="EMBL" id="JAINUF010000004">
    <property type="protein sequence ID" value="KAJ8364013.1"/>
    <property type="molecule type" value="Genomic_DNA"/>
</dbReference>
<protein>
    <recommendedName>
        <fullName evidence="3">unspecific monooxygenase</fullName>
        <ecNumber evidence="3">1.14.14.1</ecNumber>
    </recommendedName>
</protein>
<dbReference type="SUPFAM" id="SSF48264">
    <property type="entry name" value="Cytochrome P450"/>
    <property type="match status" value="1"/>
</dbReference>
<dbReference type="InterPro" id="IPR036396">
    <property type="entry name" value="Cyt_P450_sf"/>
</dbReference>
<organism evidence="11 12">
    <name type="scientific">Synaphobranchus kaupii</name>
    <name type="common">Kaup's arrowtooth eel</name>
    <dbReference type="NCBI Taxonomy" id="118154"/>
    <lineage>
        <taxon>Eukaryota</taxon>
        <taxon>Metazoa</taxon>
        <taxon>Chordata</taxon>
        <taxon>Craniata</taxon>
        <taxon>Vertebrata</taxon>
        <taxon>Euteleostomi</taxon>
        <taxon>Actinopterygii</taxon>
        <taxon>Neopterygii</taxon>
        <taxon>Teleostei</taxon>
        <taxon>Anguilliformes</taxon>
        <taxon>Synaphobranchidae</taxon>
        <taxon>Synaphobranchus</taxon>
    </lineage>
</organism>
<dbReference type="Proteomes" id="UP001152622">
    <property type="component" value="Chromosome 4"/>
</dbReference>
<name>A0A9Q1FQX1_SYNKA</name>
<dbReference type="EC" id="1.14.14.1" evidence="3"/>
<dbReference type="InterPro" id="IPR017972">
    <property type="entry name" value="Cyt_P450_CS"/>
</dbReference>
<dbReference type="GO" id="GO:0008395">
    <property type="term" value="F:steroid hydroxylase activity"/>
    <property type="evidence" value="ECO:0007669"/>
    <property type="project" value="TreeGrafter"/>
</dbReference>
<accession>A0A9Q1FQX1</accession>
<feature type="binding site" description="axial binding residue" evidence="9">
    <location>
        <position position="217"/>
    </location>
    <ligand>
        <name>heme</name>
        <dbReference type="ChEBI" id="CHEBI:30413"/>
    </ligand>
    <ligandPart>
        <name>Fe</name>
        <dbReference type="ChEBI" id="CHEBI:18248"/>
    </ligandPart>
</feature>
<dbReference type="FunFam" id="1.10.630.10:FF:000182">
    <property type="entry name" value="Cytochrome P450 3A4"/>
    <property type="match status" value="1"/>
</dbReference>
<dbReference type="AlphaFoldDB" id="A0A9Q1FQX1"/>
<keyword evidence="5 9" id="KW-0479">Metal-binding</keyword>
<evidence type="ECO:0000256" key="1">
    <source>
        <dbReference type="ARBA" id="ARBA00001971"/>
    </source>
</evidence>
<evidence type="ECO:0000256" key="9">
    <source>
        <dbReference type="PIRSR" id="PIRSR602401-1"/>
    </source>
</evidence>
<proteinExistence type="inferred from homology"/>
<reference evidence="11" key="1">
    <citation type="journal article" date="2023" name="Science">
        <title>Genome structures resolve the early diversification of teleost fishes.</title>
        <authorList>
            <person name="Parey E."/>
            <person name="Louis A."/>
            <person name="Montfort J."/>
            <person name="Bouchez O."/>
            <person name="Roques C."/>
            <person name="Iampietro C."/>
            <person name="Lluch J."/>
            <person name="Castinel A."/>
            <person name="Donnadieu C."/>
            <person name="Desvignes T."/>
            <person name="Floi Bucao C."/>
            <person name="Jouanno E."/>
            <person name="Wen M."/>
            <person name="Mejri S."/>
            <person name="Dirks R."/>
            <person name="Jansen H."/>
            <person name="Henkel C."/>
            <person name="Chen W.J."/>
            <person name="Zahm M."/>
            <person name="Cabau C."/>
            <person name="Klopp C."/>
            <person name="Thompson A.W."/>
            <person name="Robinson-Rechavi M."/>
            <person name="Braasch I."/>
            <person name="Lecointre G."/>
            <person name="Bobe J."/>
            <person name="Postlethwait J.H."/>
            <person name="Berthelot C."/>
            <person name="Roest Crollius H."/>
            <person name="Guiguen Y."/>
        </authorList>
    </citation>
    <scope>NUCLEOTIDE SEQUENCE</scope>
    <source>
        <strain evidence="11">WJC10195</strain>
    </source>
</reference>
<keyword evidence="4 9" id="KW-0349">Heme</keyword>
<dbReference type="PRINTS" id="PR00385">
    <property type="entry name" value="P450"/>
</dbReference>
<evidence type="ECO:0000256" key="3">
    <source>
        <dbReference type="ARBA" id="ARBA00012109"/>
    </source>
</evidence>
<evidence type="ECO:0000256" key="8">
    <source>
        <dbReference type="ARBA" id="ARBA00023033"/>
    </source>
</evidence>
<keyword evidence="6 10" id="KW-0560">Oxidoreductase</keyword>
<dbReference type="PROSITE" id="PS00086">
    <property type="entry name" value="CYTOCHROME_P450"/>
    <property type="match status" value="1"/>
</dbReference>
<dbReference type="Gene3D" id="1.10.630.10">
    <property type="entry name" value="Cytochrome P450"/>
    <property type="match status" value="2"/>
</dbReference>
<dbReference type="InterPro" id="IPR050705">
    <property type="entry name" value="Cytochrome_P450_3A"/>
</dbReference>
<keyword evidence="8 10" id="KW-0503">Monooxygenase</keyword>
<keyword evidence="7 9" id="KW-0408">Iron</keyword>
<evidence type="ECO:0000256" key="10">
    <source>
        <dbReference type="RuleBase" id="RU000461"/>
    </source>
</evidence>
<evidence type="ECO:0000313" key="11">
    <source>
        <dbReference type="EMBL" id="KAJ8364013.1"/>
    </source>
</evidence>